<evidence type="ECO:0000259" key="1">
    <source>
        <dbReference type="PROSITE" id="PS51186"/>
    </source>
</evidence>
<dbReference type="InterPro" id="IPR051822">
    <property type="entry name" value="Glycosyl_Hydrolase_84"/>
</dbReference>
<protein>
    <submittedName>
        <fullName evidence="2">GNAT family N-acetyltransferase</fullName>
    </submittedName>
</protein>
<dbReference type="InterPro" id="IPR000182">
    <property type="entry name" value="GNAT_dom"/>
</dbReference>
<dbReference type="AlphaFoldDB" id="A0A2P7SP68"/>
<dbReference type="SUPFAM" id="SSF55729">
    <property type="entry name" value="Acyl-CoA N-acyltransferases (Nat)"/>
    <property type="match status" value="1"/>
</dbReference>
<dbReference type="Gene3D" id="3.40.630.30">
    <property type="match status" value="1"/>
</dbReference>
<keyword evidence="3" id="KW-1185">Reference proteome</keyword>
<keyword evidence="2" id="KW-0808">Transferase</keyword>
<reference evidence="2 3" key="1">
    <citation type="submission" date="2018-03" db="EMBL/GenBank/DDBJ databases">
        <title>The draft genome of Mesorhizobium sp. 6GN-30.</title>
        <authorList>
            <person name="Liu L."/>
            <person name="Li L."/>
            <person name="Wang T."/>
            <person name="Zhang X."/>
            <person name="Liang L."/>
        </authorList>
    </citation>
    <scope>NUCLEOTIDE SEQUENCE [LARGE SCALE GENOMIC DNA]</scope>
    <source>
        <strain evidence="2 3">6GN30</strain>
    </source>
</reference>
<dbReference type="Proteomes" id="UP000241229">
    <property type="component" value="Unassembled WGS sequence"/>
</dbReference>
<dbReference type="OrthoDB" id="8593648at2"/>
<dbReference type="PANTHER" id="PTHR13170">
    <property type="entry name" value="O-GLCNACASE"/>
    <property type="match status" value="1"/>
</dbReference>
<feature type="domain" description="N-acetyltransferase" evidence="1">
    <location>
        <begin position="79"/>
        <end position="211"/>
    </location>
</feature>
<gene>
    <name evidence="2" type="ORF">C7I84_04825</name>
</gene>
<dbReference type="GO" id="GO:0016747">
    <property type="term" value="F:acyltransferase activity, transferring groups other than amino-acyl groups"/>
    <property type="evidence" value="ECO:0007669"/>
    <property type="project" value="InterPro"/>
</dbReference>
<organism evidence="2 3">
    <name type="scientific">Kumtagia ephedrae</name>
    <dbReference type="NCBI Taxonomy" id="2116701"/>
    <lineage>
        <taxon>Bacteria</taxon>
        <taxon>Pseudomonadati</taxon>
        <taxon>Pseudomonadota</taxon>
        <taxon>Alphaproteobacteria</taxon>
        <taxon>Hyphomicrobiales</taxon>
        <taxon>Phyllobacteriaceae</taxon>
        <taxon>Kumtagia</taxon>
    </lineage>
</organism>
<sequence length="213" mass="23232">MVLDLGNGFILRHATAGDHPALCMVCLKTGAAGQDATDREDDPELMGLIYAVPYQVFEPELAFVVEGSEGVAGYLFGARDTRTFNARLAVEWYPALRARVVDPGPDPTLWHGSHWARRMVHHPHLDIPPPLAAFPSHGHIDLLPQARGSGIGRRCMAFLEERLAAAGSTGLFLDVHPANRNALRFYERLGYAALAGDGLPETSVFMAKRLPRG</sequence>
<comment type="caution">
    <text evidence="2">The sequence shown here is derived from an EMBL/GenBank/DDBJ whole genome shotgun (WGS) entry which is preliminary data.</text>
</comment>
<dbReference type="RefSeq" id="WP_106771028.1">
    <property type="nucleotide sequence ID" value="NZ_PXYK01000004.1"/>
</dbReference>
<dbReference type="CDD" id="cd04301">
    <property type="entry name" value="NAT_SF"/>
    <property type="match status" value="1"/>
</dbReference>
<accession>A0A2P7SP68</accession>
<dbReference type="PANTHER" id="PTHR13170:SF16">
    <property type="entry name" value="PROTEIN O-GLCNACASE"/>
    <property type="match status" value="1"/>
</dbReference>
<dbReference type="InterPro" id="IPR016181">
    <property type="entry name" value="Acyl_CoA_acyltransferase"/>
</dbReference>
<dbReference type="Pfam" id="PF00583">
    <property type="entry name" value="Acetyltransf_1"/>
    <property type="match status" value="1"/>
</dbReference>
<dbReference type="EMBL" id="PXYK01000004">
    <property type="protein sequence ID" value="PSJ64284.1"/>
    <property type="molecule type" value="Genomic_DNA"/>
</dbReference>
<evidence type="ECO:0000313" key="2">
    <source>
        <dbReference type="EMBL" id="PSJ64284.1"/>
    </source>
</evidence>
<name>A0A2P7SP68_9HYPH</name>
<dbReference type="PROSITE" id="PS51186">
    <property type="entry name" value="GNAT"/>
    <property type="match status" value="1"/>
</dbReference>
<evidence type="ECO:0000313" key="3">
    <source>
        <dbReference type="Proteomes" id="UP000241229"/>
    </source>
</evidence>
<proteinExistence type="predicted"/>